<dbReference type="SUPFAM" id="SSF81324">
    <property type="entry name" value="Voltage-gated potassium channels"/>
    <property type="match status" value="1"/>
</dbReference>
<dbReference type="EMBL" id="CP040449">
    <property type="protein sequence ID" value="QFI54390.1"/>
    <property type="molecule type" value="Genomic_DNA"/>
</dbReference>
<keyword evidence="1" id="KW-1133">Transmembrane helix</keyword>
<feature type="domain" description="Potassium channel" evidence="2">
    <location>
        <begin position="370"/>
        <end position="443"/>
    </location>
</feature>
<dbReference type="GO" id="GO:0034220">
    <property type="term" value="P:monoatomic ion transmembrane transport"/>
    <property type="evidence" value="ECO:0007669"/>
    <property type="project" value="UniProtKB-KW"/>
</dbReference>
<evidence type="ECO:0000313" key="3">
    <source>
        <dbReference type="EMBL" id="QFI54390.1"/>
    </source>
</evidence>
<keyword evidence="3" id="KW-0406">Ion transport</keyword>
<keyword evidence="3" id="KW-0407">Ion channel</keyword>
<keyword evidence="1" id="KW-0472">Membrane</keyword>
<dbReference type="Pfam" id="PF07885">
    <property type="entry name" value="Ion_trans_2"/>
    <property type="match status" value="1"/>
</dbReference>
<sequence>MNAQDLWELTPEQFNEWRRQHDYPVIWGLLESSLPYFSDWLSQQQLEKEIIFRLGIARFISATDPLSLCLYKSDDRWRLHGTGSAMLASLRKSGLIASERTFLPYLLWFRGQHGDKAANQIRQLLTITTNGRGEALVLGQHPLLNIGGIELSEPVVSGRLLDFTSMDDLVLRGAINNSPIYLWHCSAKGMQIHGGVSGLDFFDTFLWDHRNGSQKRELALIDGIFQDCRFECRDFRFHSSRAVLKYFEVYGEFFDATLEHTSLEEIAIQYRPHGKPNYSDASRYYRNAKRLLSSVGNVVEAGEYYYLEKQCEMKAYRTPGALYKETWLRQSLPRKWLTSSYCWLRYLAKLTSYVTWGFGERPERSLFISLGVILAATLAYFASPSSTTYLHAGRSLYFSIVTFVTLGYGDISQTSTWLELLSACEALCGMVLMGLFLAGFASKTKQY</sequence>
<keyword evidence="1" id="KW-0812">Transmembrane</keyword>
<dbReference type="Gene3D" id="1.10.287.70">
    <property type="match status" value="1"/>
</dbReference>
<gene>
    <name evidence="3" type="ORF">FE240_06585</name>
</gene>
<feature type="transmembrane region" description="Helical" evidence="1">
    <location>
        <begin position="395"/>
        <end position="411"/>
    </location>
</feature>
<dbReference type="AlphaFoldDB" id="A0A5J6WU90"/>
<dbReference type="Proteomes" id="UP000594034">
    <property type="component" value="Chromosome"/>
</dbReference>
<evidence type="ECO:0000313" key="4">
    <source>
        <dbReference type="Proteomes" id="UP000594034"/>
    </source>
</evidence>
<dbReference type="RefSeq" id="WP_193003869.1">
    <property type="nucleotide sequence ID" value="NZ_CP040449.1"/>
</dbReference>
<protein>
    <submittedName>
        <fullName evidence="3">Two pore domain potassium channel family protein</fullName>
    </submittedName>
</protein>
<feature type="transmembrane region" description="Helical" evidence="1">
    <location>
        <begin position="366"/>
        <end position="383"/>
    </location>
</feature>
<accession>A0A5J6WU90</accession>
<evidence type="ECO:0000259" key="2">
    <source>
        <dbReference type="Pfam" id="PF07885"/>
    </source>
</evidence>
<proteinExistence type="predicted"/>
<evidence type="ECO:0000256" key="1">
    <source>
        <dbReference type="SAM" id="Phobius"/>
    </source>
</evidence>
<dbReference type="KEGG" id="asim:FE240_06585"/>
<keyword evidence="4" id="KW-1185">Reference proteome</keyword>
<keyword evidence="3" id="KW-0813">Transport</keyword>
<feature type="transmembrane region" description="Helical" evidence="1">
    <location>
        <begin position="417"/>
        <end position="441"/>
    </location>
</feature>
<reference evidence="3 4" key="1">
    <citation type="submission" date="2019-05" db="EMBL/GenBank/DDBJ databases">
        <title>OXA-830, a novel chromosomally encoded expanded-spectrum class D beta-lactamase in Aeromonas simiae.</title>
        <authorList>
            <person name="Zhou W."/>
            <person name="Chen Q."/>
        </authorList>
    </citation>
    <scope>NUCLEOTIDE SEQUENCE [LARGE SCALE GENOMIC DNA]</scope>
    <source>
        <strain evidence="3 4">A6</strain>
    </source>
</reference>
<dbReference type="InterPro" id="IPR013099">
    <property type="entry name" value="K_chnl_dom"/>
</dbReference>
<organism evidence="3 4">
    <name type="scientific">Aeromonas simiae</name>
    <dbReference type="NCBI Taxonomy" id="218936"/>
    <lineage>
        <taxon>Bacteria</taxon>
        <taxon>Pseudomonadati</taxon>
        <taxon>Pseudomonadota</taxon>
        <taxon>Gammaproteobacteria</taxon>
        <taxon>Aeromonadales</taxon>
        <taxon>Aeromonadaceae</taxon>
        <taxon>Aeromonas</taxon>
    </lineage>
</organism>
<name>A0A5J6WU90_9GAMM</name>